<proteinExistence type="predicted"/>
<protein>
    <submittedName>
        <fullName evidence="5">Helix-turn-helix domain-containing protein</fullName>
    </submittedName>
</protein>
<dbReference type="Pfam" id="PF14525">
    <property type="entry name" value="AraC_binding_2"/>
    <property type="match status" value="1"/>
</dbReference>
<dbReference type="InterPro" id="IPR018060">
    <property type="entry name" value="HTH_AraC"/>
</dbReference>
<evidence type="ECO:0000256" key="1">
    <source>
        <dbReference type="ARBA" id="ARBA00023015"/>
    </source>
</evidence>
<dbReference type="PANTHER" id="PTHR46796">
    <property type="entry name" value="HTH-TYPE TRANSCRIPTIONAL ACTIVATOR RHAS-RELATED"/>
    <property type="match status" value="1"/>
</dbReference>
<dbReference type="Proteomes" id="UP000438476">
    <property type="component" value="Unassembled WGS sequence"/>
</dbReference>
<reference evidence="5 6" key="1">
    <citation type="submission" date="2019-12" db="EMBL/GenBank/DDBJ databases">
        <title>Genomic-based taxomic classification of the family Erythrobacteraceae.</title>
        <authorList>
            <person name="Xu L."/>
        </authorList>
    </citation>
    <scope>NUCLEOTIDE SEQUENCE [LARGE SCALE GENOMIC DNA]</scope>
    <source>
        <strain evidence="5 6">LMG 29518</strain>
    </source>
</reference>
<dbReference type="PRINTS" id="PR00032">
    <property type="entry name" value="HTHARAC"/>
</dbReference>
<dbReference type="RefSeq" id="WP_160737539.1">
    <property type="nucleotide sequence ID" value="NZ_WTYT01000007.1"/>
</dbReference>
<sequence length="318" mass="35289">MMECLTTDGLPSVGRAAAWGEIYATRMSHVEFVPGNKSKFDAELKVGRFGPVKLARLSVDNCSIERKQSHIVHGSSRLFNFLLQAEGASTFCHCGKESELAAGDFVLCDTGLPHYFMTNGPSVTVMVRVPGEVLRTYLPTPGQFCGQRLGRASGVTGSVAAMVQELSNDGGNIDSLHEARVARYLLEMISMSYMMGVETSQDTSAIAWQRRKDVIEFIEDNLRDSELSPASISDGLKISSRYLRTIFASGGEKMSTYILRRRLEECARQMANPAWAAHTLTEIAFSWGFNSAAHFTRTFNDKYGVSPREYRKQMLIRP</sequence>
<keyword evidence="3" id="KW-0804">Transcription</keyword>
<feature type="domain" description="HTH araC/xylS-type" evidence="4">
    <location>
        <begin position="212"/>
        <end position="313"/>
    </location>
</feature>
<gene>
    <name evidence="5" type="ORF">GRI91_15100</name>
</gene>
<dbReference type="InterPro" id="IPR035418">
    <property type="entry name" value="AraC-bd_2"/>
</dbReference>
<keyword evidence="6" id="KW-1185">Reference proteome</keyword>
<dbReference type="InterPro" id="IPR037923">
    <property type="entry name" value="HTH-like"/>
</dbReference>
<accession>A0A6I4TB42</accession>
<evidence type="ECO:0000259" key="4">
    <source>
        <dbReference type="PROSITE" id="PS01124"/>
    </source>
</evidence>
<dbReference type="AlphaFoldDB" id="A0A6I4TB42"/>
<dbReference type="PANTHER" id="PTHR46796:SF6">
    <property type="entry name" value="ARAC SUBFAMILY"/>
    <property type="match status" value="1"/>
</dbReference>
<dbReference type="InterPro" id="IPR009057">
    <property type="entry name" value="Homeodomain-like_sf"/>
</dbReference>
<name>A0A6I4TB42_9SPHN</name>
<dbReference type="SUPFAM" id="SSF51215">
    <property type="entry name" value="Regulatory protein AraC"/>
    <property type="match status" value="1"/>
</dbReference>
<evidence type="ECO:0000313" key="5">
    <source>
        <dbReference type="EMBL" id="MXO67090.1"/>
    </source>
</evidence>
<dbReference type="SUPFAM" id="SSF46689">
    <property type="entry name" value="Homeodomain-like"/>
    <property type="match status" value="1"/>
</dbReference>
<dbReference type="EMBL" id="WTYT01000007">
    <property type="protein sequence ID" value="MXO67090.1"/>
    <property type="molecule type" value="Genomic_DNA"/>
</dbReference>
<evidence type="ECO:0000256" key="3">
    <source>
        <dbReference type="ARBA" id="ARBA00023163"/>
    </source>
</evidence>
<evidence type="ECO:0000313" key="6">
    <source>
        <dbReference type="Proteomes" id="UP000438476"/>
    </source>
</evidence>
<dbReference type="InterPro" id="IPR020449">
    <property type="entry name" value="Tscrpt_reg_AraC-type_HTH"/>
</dbReference>
<organism evidence="5 6">
    <name type="scientific">Altericroceibacterium endophyticum</name>
    <dbReference type="NCBI Taxonomy" id="1808508"/>
    <lineage>
        <taxon>Bacteria</taxon>
        <taxon>Pseudomonadati</taxon>
        <taxon>Pseudomonadota</taxon>
        <taxon>Alphaproteobacteria</taxon>
        <taxon>Sphingomonadales</taxon>
        <taxon>Erythrobacteraceae</taxon>
        <taxon>Altericroceibacterium</taxon>
    </lineage>
</organism>
<comment type="caution">
    <text evidence="5">The sequence shown here is derived from an EMBL/GenBank/DDBJ whole genome shotgun (WGS) entry which is preliminary data.</text>
</comment>
<dbReference type="GO" id="GO:0043565">
    <property type="term" value="F:sequence-specific DNA binding"/>
    <property type="evidence" value="ECO:0007669"/>
    <property type="project" value="InterPro"/>
</dbReference>
<dbReference type="InterPro" id="IPR050204">
    <property type="entry name" value="AraC_XylS_family_regulators"/>
</dbReference>
<keyword evidence="2" id="KW-0238">DNA-binding</keyword>
<dbReference type="PROSITE" id="PS01124">
    <property type="entry name" value="HTH_ARAC_FAMILY_2"/>
    <property type="match status" value="1"/>
</dbReference>
<dbReference type="SMART" id="SM00342">
    <property type="entry name" value="HTH_ARAC"/>
    <property type="match status" value="1"/>
</dbReference>
<keyword evidence="1" id="KW-0805">Transcription regulation</keyword>
<dbReference type="Gene3D" id="1.10.10.60">
    <property type="entry name" value="Homeodomain-like"/>
    <property type="match status" value="1"/>
</dbReference>
<evidence type="ECO:0000256" key="2">
    <source>
        <dbReference type="ARBA" id="ARBA00023125"/>
    </source>
</evidence>
<dbReference type="Pfam" id="PF12833">
    <property type="entry name" value="HTH_18"/>
    <property type="match status" value="1"/>
</dbReference>
<dbReference type="GO" id="GO:0003700">
    <property type="term" value="F:DNA-binding transcription factor activity"/>
    <property type="evidence" value="ECO:0007669"/>
    <property type="project" value="InterPro"/>
</dbReference>
<dbReference type="OrthoDB" id="252470at2"/>